<sequence>METNHNVPIQDQANGLAVTSMVLGIVGLVLVLVPFLPYPLGILAIIFGLISMKSPFKKGFAVTGLITGIVTILLKVLFWIGFASLFGI</sequence>
<keyword evidence="1" id="KW-1133">Transmembrane helix</keyword>
<keyword evidence="1" id="KW-0472">Membrane</keyword>
<comment type="caution">
    <text evidence="2">The sequence shown here is derived from an EMBL/GenBank/DDBJ whole genome shotgun (WGS) entry which is preliminary data.</text>
</comment>
<organism evidence="2 3">
    <name type="scientific">Ornithinibacillus xuwenensis</name>
    <dbReference type="NCBI Taxonomy" id="3144668"/>
    <lineage>
        <taxon>Bacteria</taxon>
        <taxon>Bacillati</taxon>
        <taxon>Bacillota</taxon>
        <taxon>Bacilli</taxon>
        <taxon>Bacillales</taxon>
        <taxon>Bacillaceae</taxon>
        <taxon>Ornithinibacillus</taxon>
    </lineage>
</organism>
<proteinExistence type="predicted"/>
<keyword evidence="3" id="KW-1185">Reference proteome</keyword>
<name>A0ABU9XLG5_9BACI</name>
<evidence type="ECO:0000256" key="1">
    <source>
        <dbReference type="SAM" id="Phobius"/>
    </source>
</evidence>
<feature type="transmembrane region" description="Helical" evidence="1">
    <location>
        <begin position="62"/>
        <end position="86"/>
    </location>
</feature>
<reference evidence="2 3" key="1">
    <citation type="submission" date="2024-05" db="EMBL/GenBank/DDBJ databases">
        <authorList>
            <person name="Haq I."/>
            <person name="Ullah Z."/>
            <person name="Ahmad R."/>
            <person name="Li M."/>
            <person name="Tong Y."/>
        </authorList>
    </citation>
    <scope>NUCLEOTIDE SEQUENCE [LARGE SCALE GENOMIC DNA]</scope>
    <source>
        <strain evidence="2 3">16A2E</strain>
    </source>
</reference>
<accession>A0ABU9XLG5</accession>
<keyword evidence="1" id="KW-0812">Transmembrane</keyword>
<dbReference type="Proteomes" id="UP001444625">
    <property type="component" value="Unassembled WGS sequence"/>
</dbReference>
<evidence type="ECO:0000313" key="3">
    <source>
        <dbReference type="Proteomes" id="UP001444625"/>
    </source>
</evidence>
<feature type="transmembrane region" description="Helical" evidence="1">
    <location>
        <begin position="20"/>
        <end position="50"/>
    </location>
</feature>
<evidence type="ECO:0000313" key="2">
    <source>
        <dbReference type="EMBL" id="MEN2768571.1"/>
    </source>
</evidence>
<protein>
    <submittedName>
        <fullName evidence="2">DUF4190 domain-containing protein</fullName>
    </submittedName>
</protein>
<gene>
    <name evidence="2" type="ORF">ABC228_15420</name>
</gene>
<dbReference type="RefSeq" id="WP_345826060.1">
    <property type="nucleotide sequence ID" value="NZ_JBDIML010000006.1"/>
</dbReference>
<dbReference type="EMBL" id="JBDIML010000006">
    <property type="protein sequence ID" value="MEN2768571.1"/>
    <property type="molecule type" value="Genomic_DNA"/>
</dbReference>